<comment type="caution">
    <text evidence="3">The sequence shown here is derived from an EMBL/GenBank/DDBJ whole genome shotgun (WGS) entry which is preliminary data.</text>
</comment>
<sequence length="463" mass="52627">MKKLLYILALSSITLSSCSKFLEIDIPADKVTSDYIFSTKETAEAATVGMYSKSMGSGINYFNGITTLTTGMLAGEILPTNLTTLTPFVNNDMRADLSYVSLMWSGPYQTIYHCNLLIEKLGQADKLTSDVKQRLIAEVKFFRALHYFYLVNIYGEVPLALTSDYRTNATLPKSKVEDVYASIISDLEFAEATLTDDYNSPERIRANKWAAKALLARVHLYLEHWKEAEQYSSEVIGHTAQYNLVPSVNSAFLNNSTTNNNKEAIFQLAYQTGQSVSCYEGVLFLESNNDDVPDYYINPKLVSVLTSDPKDERKNWIDTYPARDGTIYKYLYKYKVYGSFTTPKKEHLTLLRLGEQYLILAEALAHQGKLTEANDNIDFIRLRAKVDPLKGNGITYTQAQVLDLVMNERQKELCFELGHRWFDLNRTGRAAAYFATFPEKQWQPTDRYFPIPADEASKNPFLK</sequence>
<accession>A0A2S5A5Z6</accession>
<evidence type="ECO:0000256" key="1">
    <source>
        <dbReference type="SAM" id="SignalP"/>
    </source>
</evidence>
<dbReference type="Gene3D" id="1.25.40.390">
    <property type="match status" value="1"/>
</dbReference>
<evidence type="ECO:0000313" key="3">
    <source>
        <dbReference type="EMBL" id="POY37934.1"/>
    </source>
</evidence>
<gene>
    <name evidence="3" type="ORF">C3K47_05265</name>
</gene>
<dbReference type="EMBL" id="PQVF01000003">
    <property type="protein sequence ID" value="POY37934.1"/>
    <property type="molecule type" value="Genomic_DNA"/>
</dbReference>
<proteinExistence type="predicted"/>
<dbReference type="GO" id="GO:0009279">
    <property type="term" value="C:cell outer membrane"/>
    <property type="evidence" value="ECO:0007669"/>
    <property type="project" value="UniProtKB-SubCell"/>
</dbReference>
<dbReference type="InterPro" id="IPR033985">
    <property type="entry name" value="SusD-like_N"/>
</dbReference>
<feature type="chain" id="PRO_5015391554" description="SusD-like N-terminal domain-containing protein" evidence="1">
    <location>
        <begin position="20"/>
        <end position="463"/>
    </location>
</feature>
<dbReference type="Pfam" id="PF14322">
    <property type="entry name" value="SusD-like_3"/>
    <property type="match status" value="1"/>
</dbReference>
<dbReference type="Proteomes" id="UP000236893">
    <property type="component" value="Unassembled WGS sequence"/>
</dbReference>
<evidence type="ECO:0000313" key="4">
    <source>
        <dbReference type="Proteomes" id="UP000236893"/>
    </source>
</evidence>
<dbReference type="CDD" id="cd08977">
    <property type="entry name" value="SusD"/>
    <property type="match status" value="1"/>
</dbReference>
<organism evidence="3 4">
    <name type="scientific">Solitalea longa</name>
    <dbReference type="NCBI Taxonomy" id="2079460"/>
    <lineage>
        <taxon>Bacteria</taxon>
        <taxon>Pseudomonadati</taxon>
        <taxon>Bacteroidota</taxon>
        <taxon>Sphingobacteriia</taxon>
        <taxon>Sphingobacteriales</taxon>
        <taxon>Sphingobacteriaceae</taxon>
        <taxon>Solitalea</taxon>
    </lineage>
</organism>
<dbReference type="PROSITE" id="PS51257">
    <property type="entry name" value="PROKAR_LIPOPROTEIN"/>
    <property type="match status" value="1"/>
</dbReference>
<dbReference type="RefSeq" id="WP_103788065.1">
    <property type="nucleotide sequence ID" value="NZ_PQVF01000003.1"/>
</dbReference>
<reference evidence="3 4" key="1">
    <citation type="submission" date="2018-01" db="EMBL/GenBank/DDBJ databases">
        <authorList>
            <person name="Gaut B.S."/>
            <person name="Morton B.R."/>
            <person name="Clegg M.T."/>
            <person name="Duvall M.R."/>
        </authorList>
    </citation>
    <scope>NUCLEOTIDE SEQUENCE [LARGE SCALE GENOMIC DNA]</scope>
    <source>
        <strain evidence="3 4">HR-AV</strain>
    </source>
</reference>
<keyword evidence="4" id="KW-1185">Reference proteome</keyword>
<feature type="signal peptide" evidence="1">
    <location>
        <begin position="1"/>
        <end position="19"/>
    </location>
</feature>
<protein>
    <recommendedName>
        <fullName evidence="2">SusD-like N-terminal domain-containing protein</fullName>
    </recommendedName>
</protein>
<feature type="domain" description="SusD-like N-terminal" evidence="2">
    <location>
        <begin position="34"/>
        <end position="220"/>
    </location>
</feature>
<dbReference type="InterPro" id="IPR011990">
    <property type="entry name" value="TPR-like_helical_dom_sf"/>
</dbReference>
<dbReference type="SUPFAM" id="SSF48452">
    <property type="entry name" value="TPR-like"/>
    <property type="match status" value="1"/>
</dbReference>
<dbReference type="OrthoDB" id="621570at2"/>
<evidence type="ECO:0000259" key="2">
    <source>
        <dbReference type="Pfam" id="PF14322"/>
    </source>
</evidence>
<keyword evidence="1" id="KW-0732">Signal</keyword>
<name>A0A2S5A5Z6_9SPHI</name>
<dbReference type="AlphaFoldDB" id="A0A2S5A5Z6"/>